<sequence>SAGETPPMLQSVADVWSRPVADAVHGHKLHVAPGQAIASRRRKSTASARPPSWLCVTWRVDGWNVNAQPTVRASPAARHR</sequence>
<comment type="caution">
    <text evidence="1">The sequence shown here is derived from an EMBL/GenBank/DDBJ whole genome shotgun (WGS) entry which is preliminary data.</text>
</comment>
<protein>
    <submittedName>
        <fullName evidence="1">Uncharacterized protein</fullName>
    </submittedName>
</protein>
<dbReference type="EMBL" id="BKCJ011877136">
    <property type="protein sequence ID" value="GFD60392.1"/>
    <property type="molecule type" value="Genomic_DNA"/>
</dbReference>
<accession>A0A699XK49</accession>
<name>A0A699XK49_TANCI</name>
<evidence type="ECO:0000313" key="1">
    <source>
        <dbReference type="EMBL" id="GFD60392.1"/>
    </source>
</evidence>
<organism evidence="1">
    <name type="scientific">Tanacetum cinerariifolium</name>
    <name type="common">Dalmatian daisy</name>
    <name type="synonym">Chrysanthemum cinerariifolium</name>
    <dbReference type="NCBI Taxonomy" id="118510"/>
    <lineage>
        <taxon>Eukaryota</taxon>
        <taxon>Viridiplantae</taxon>
        <taxon>Streptophyta</taxon>
        <taxon>Embryophyta</taxon>
        <taxon>Tracheophyta</taxon>
        <taxon>Spermatophyta</taxon>
        <taxon>Magnoliopsida</taxon>
        <taxon>eudicotyledons</taxon>
        <taxon>Gunneridae</taxon>
        <taxon>Pentapetalae</taxon>
        <taxon>asterids</taxon>
        <taxon>campanulids</taxon>
        <taxon>Asterales</taxon>
        <taxon>Asteraceae</taxon>
        <taxon>Asteroideae</taxon>
        <taxon>Anthemideae</taxon>
        <taxon>Anthemidinae</taxon>
        <taxon>Tanacetum</taxon>
    </lineage>
</organism>
<feature type="non-terminal residue" evidence="1">
    <location>
        <position position="80"/>
    </location>
</feature>
<gene>
    <name evidence="1" type="ORF">Tci_932361</name>
</gene>
<dbReference type="AlphaFoldDB" id="A0A699XK49"/>
<reference evidence="1" key="1">
    <citation type="journal article" date="2019" name="Sci. Rep.">
        <title>Draft genome of Tanacetum cinerariifolium, the natural source of mosquito coil.</title>
        <authorList>
            <person name="Yamashiro T."/>
            <person name="Shiraishi A."/>
            <person name="Satake H."/>
            <person name="Nakayama K."/>
        </authorList>
    </citation>
    <scope>NUCLEOTIDE SEQUENCE</scope>
</reference>
<feature type="non-terminal residue" evidence="1">
    <location>
        <position position="1"/>
    </location>
</feature>
<proteinExistence type="predicted"/>